<dbReference type="Proteomes" id="UP001208689">
    <property type="component" value="Chromosome"/>
</dbReference>
<dbReference type="InterPro" id="IPR000555">
    <property type="entry name" value="JAMM/MPN+_dom"/>
</dbReference>
<dbReference type="SMART" id="SM00232">
    <property type="entry name" value="JAB_MPN"/>
    <property type="match status" value="1"/>
</dbReference>
<dbReference type="Pfam" id="PF01398">
    <property type="entry name" value="JAB"/>
    <property type="match status" value="1"/>
</dbReference>
<organism evidence="2 3">
    <name type="scientific">Candidatus Lokiarchaeum ossiferum</name>
    <dbReference type="NCBI Taxonomy" id="2951803"/>
    <lineage>
        <taxon>Archaea</taxon>
        <taxon>Promethearchaeati</taxon>
        <taxon>Promethearchaeota</taxon>
        <taxon>Promethearchaeia</taxon>
        <taxon>Promethearchaeales</taxon>
        <taxon>Promethearchaeaceae</taxon>
        <taxon>Candidatus Lokiarchaeum</taxon>
    </lineage>
</organism>
<accession>A0ABY6HNG4</accession>
<dbReference type="Gene3D" id="3.40.140.10">
    <property type="entry name" value="Cytidine Deaminase, domain 2"/>
    <property type="match status" value="1"/>
</dbReference>
<evidence type="ECO:0000313" key="3">
    <source>
        <dbReference type="Proteomes" id="UP001208689"/>
    </source>
</evidence>
<evidence type="ECO:0000313" key="2">
    <source>
        <dbReference type="EMBL" id="UYP45056.1"/>
    </source>
</evidence>
<feature type="domain" description="MPN" evidence="1">
    <location>
        <begin position="41"/>
        <end position="194"/>
    </location>
</feature>
<gene>
    <name evidence="2" type="ORF">NEF87_001341</name>
</gene>
<dbReference type="InterPro" id="IPR050242">
    <property type="entry name" value="JAMM_MPN+_peptidase_M67A"/>
</dbReference>
<keyword evidence="3" id="KW-1185">Reference proteome</keyword>
<dbReference type="SUPFAM" id="SSF102712">
    <property type="entry name" value="JAB1/MPN domain"/>
    <property type="match status" value="1"/>
</dbReference>
<protein>
    <recommendedName>
        <fullName evidence="1">MPN domain-containing protein</fullName>
    </recommendedName>
</protein>
<evidence type="ECO:0000259" key="1">
    <source>
        <dbReference type="PROSITE" id="PS50249"/>
    </source>
</evidence>
<dbReference type="EMBL" id="CP104013">
    <property type="protein sequence ID" value="UYP45056.1"/>
    <property type="molecule type" value="Genomic_DNA"/>
</dbReference>
<reference evidence="2" key="1">
    <citation type="submission" date="2022-09" db="EMBL/GenBank/DDBJ databases">
        <title>Actin cytoskeleton and complex cell architecture in an #Asgard archaeon.</title>
        <authorList>
            <person name="Ponce Toledo R.I."/>
            <person name="Schleper C."/>
            <person name="Rodrigues Oliveira T."/>
            <person name="Wollweber F."/>
            <person name="Xu J."/>
            <person name="Rittmann S."/>
            <person name="Klingl A."/>
            <person name="Pilhofer M."/>
        </authorList>
    </citation>
    <scope>NUCLEOTIDE SEQUENCE</scope>
    <source>
        <strain evidence="2">B-35</strain>
    </source>
</reference>
<proteinExistence type="predicted"/>
<name>A0ABY6HNG4_9ARCH</name>
<dbReference type="PANTHER" id="PTHR10410">
    <property type="entry name" value="EUKARYOTIC TRANSLATION INITIATION FACTOR 3 -RELATED"/>
    <property type="match status" value="1"/>
</dbReference>
<sequence>MFARNQDPIGHGNPKGIRKANEIIIKEILLVREMVQSRGTVKLNLEIYKTIIATTTRYANARIPEEEWAEVYGLLYGYNDGDNVIITEAIPFTHTKKQRHILKVEFDEEDYALAASIESDFYMKDPPQYIVGWYHSHPGIKLMLSQDDIKNQLAWQSNNPLAIALVFNPVRLLKQMEVPARKGDPVTQLHLDSGFEIYRLDDPNRGIEAAFHAIPFEFTDYTFDENLLSNAQEFVQWVTKAFPRGDAILADYQRFIDNTWQKLIETYEGTVSYVQRLKRKGETTRISGIITSQSQEAAKILDQGNAMINVFKMMKIYLEYKERERLVPQIDSLLSDWDQKSNGFLDKFKTISTL</sequence>
<dbReference type="InterPro" id="IPR037518">
    <property type="entry name" value="MPN"/>
</dbReference>
<dbReference type="PROSITE" id="PS50249">
    <property type="entry name" value="MPN"/>
    <property type="match status" value="1"/>
</dbReference>